<dbReference type="Proteomes" id="UP001056120">
    <property type="component" value="Linkage Group LG17"/>
</dbReference>
<protein>
    <submittedName>
        <fullName evidence="1">Uncharacterized protein</fullName>
    </submittedName>
</protein>
<evidence type="ECO:0000313" key="1">
    <source>
        <dbReference type="EMBL" id="KAI3761293.1"/>
    </source>
</evidence>
<gene>
    <name evidence="1" type="ORF">L1987_51705</name>
</gene>
<comment type="caution">
    <text evidence="1">The sequence shown here is derived from an EMBL/GenBank/DDBJ whole genome shotgun (WGS) entry which is preliminary data.</text>
</comment>
<proteinExistence type="predicted"/>
<evidence type="ECO:0000313" key="2">
    <source>
        <dbReference type="Proteomes" id="UP001056120"/>
    </source>
</evidence>
<organism evidence="1 2">
    <name type="scientific">Smallanthus sonchifolius</name>
    <dbReference type="NCBI Taxonomy" id="185202"/>
    <lineage>
        <taxon>Eukaryota</taxon>
        <taxon>Viridiplantae</taxon>
        <taxon>Streptophyta</taxon>
        <taxon>Embryophyta</taxon>
        <taxon>Tracheophyta</taxon>
        <taxon>Spermatophyta</taxon>
        <taxon>Magnoliopsida</taxon>
        <taxon>eudicotyledons</taxon>
        <taxon>Gunneridae</taxon>
        <taxon>Pentapetalae</taxon>
        <taxon>asterids</taxon>
        <taxon>campanulids</taxon>
        <taxon>Asterales</taxon>
        <taxon>Asteraceae</taxon>
        <taxon>Asteroideae</taxon>
        <taxon>Heliantheae alliance</taxon>
        <taxon>Millerieae</taxon>
        <taxon>Smallanthus</taxon>
    </lineage>
</organism>
<reference evidence="2" key="1">
    <citation type="journal article" date="2022" name="Mol. Ecol. Resour.">
        <title>The genomes of chicory, endive, great burdock and yacon provide insights into Asteraceae palaeo-polyploidization history and plant inulin production.</title>
        <authorList>
            <person name="Fan W."/>
            <person name="Wang S."/>
            <person name="Wang H."/>
            <person name="Wang A."/>
            <person name="Jiang F."/>
            <person name="Liu H."/>
            <person name="Zhao H."/>
            <person name="Xu D."/>
            <person name="Zhang Y."/>
        </authorList>
    </citation>
    <scope>NUCLEOTIDE SEQUENCE [LARGE SCALE GENOMIC DNA]</scope>
    <source>
        <strain evidence="2">cv. Yunnan</strain>
    </source>
</reference>
<reference evidence="1 2" key="2">
    <citation type="journal article" date="2022" name="Mol. Ecol. Resour.">
        <title>The genomes of chicory, endive, great burdock and yacon provide insights into Asteraceae paleo-polyploidization history and plant inulin production.</title>
        <authorList>
            <person name="Fan W."/>
            <person name="Wang S."/>
            <person name="Wang H."/>
            <person name="Wang A."/>
            <person name="Jiang F."/>
            <person name="Liu H."/>
            <person name="Zhao H."/>
            <person name="Xu D."/>
            <person name="Zhang Y."/>
        </authorList>
    </citation>
    <scope>NUCLEOTIDE SEQUENCE [LARGE SCALE GENOMIC DNA]</scope>
    <source>
        <strain evidence="2">cv. Yunnan</strain>
        <tissue evidence="1">Leaves</tissue>
    </source>
</reference>
<dbReference type="EMBL" id="CM042034">
    <property type="protein sequence ID" value="KAI3761293.1"/>
    <property type="molecule type" value="Genomic_DNA"/>
</dbReference>
<sequence>MAMEERSFLTYLTNCPPNYSLLCLVKASTLLLQKWHSRVRLSFKQGAYLKAVPVPGKVKYRSLQSLKPPNVQPKLTLSESTSFVVKKLRRESTEHDRGLHRELESMGKIMHRNIVTLYGYYTKPNCNFLIHELMPDGSLDAHSSMDDQWRMFFIGMYSIAFVPKNEIPSDEYGLRVAGNDTCYFYYDLSN</sequence>
<keyword evidence="2" id="KW-1185">Reference proteome</keyword>
<accession>A0ACB9ERP9</accession>
<name>A0ACB9ERP9_9ASTR</name>